<feature type="compositionally biased region" description="Basic and acidic residues" evidence="1">
    <location>
        <begin position="19"/>
        <end position="33"/>
    </location>
</feature>
<name>A0A4R6IRT9_9SPHI</name>
<comment type="caution">
    <text evidence="2">The sequence shown here is derived from an EMBL/GenBank/DDBJ whole genome shotgun (WGS) entry which is preliminary data.</text>
</comment>
<dbReference type="EMBL" id="SNWM01000001">
    <property type="protein sequence ID" value="TDO24911.1"/>
    <property type="molecule type" value="Genomic_DNA"/>
</dbReference>
<accession>A0A4R6IRT9</accession>
<dbReference type="AlphaFoldDB" id="A0A4R6IRT9"/>
<evidence type="ECO:0000256" key="1">
    <source>
        <dbReference type="SAM" id="MobiDB-lite"/>
    </source>
</evidence>
<feature type="region of interest" description="Disordered" evidence="1">
    <location>
        <begin position="1"/>
        <end position="34"/>
    </location>
</feature>
<reference evidence="2 3" key="1">
    <citation type="submission" date="2019-03" db="EMBL/GenBank/DDBJ databases">
        <title>Genomic Encyclopedia of Archaeal and Bacterial Type Strains, Phase II (KMG-II): from individual species to whole genera.</title>
        <authorList>
            <person name="Goeker M."/>
        </authorList>
    </citation>
    <scope>NUCLEOTIDE SEQUENCE [LARGE SCALE GENOMIC DNA]</scope>
    <source>
        <strain evidence="2 3">DSM 19034</strain>
    </source>
</reference>
<dbReference type="Proteomes" id="UP000295499">
    <property type="component" value="Unassembled WGS sequence"/>
</dbReference>
<keyword evidence="3" id="KW-1185">Reference proteome</keyword>
<dbReference type="RefSeq" id="WP_166641892.1">
    <property type="nucleotide sequence ID" value="NZ_SNWM01000001.1"/>
</dbReference>
<protein>
    <submittedName>
        <fullName evidence="2">Uncharacterized protein</fullName>
    </submittedName>
</protein>
<evidence type="ECO:0000313" key="2">
    <source>
        <dbReference type="EMBL" id="TDO24911.1"/>
    </source>
</evidence>
<evidence type="ECO:0000313" key="3">
    <source>
        <dbReference type="Proteomes" id="UP000295499"/>
    </source>
</evidence>
<gene>
    <name evidence="2" type="ORF">CLV32_1206</name>
</gene>
<organism evidence="2 3">
    <name type="scientific">Pedobacter duraquae</name>
    <dbReference type="NCBI Taxonomy" id="425511"/>
    <lineage>
        <taxon>Bacteria</taxon>
        <taxon>Pseudomonadati</taxon>
        <taxon>Bacteroidota</taxon>
        <taxon>Sphingobacteriia</taxon>
        <taxon>Sphingobacteriales</taxon>
        <taxon>Sphingobacteriaceae</taxon>
        <taxon>Pedobacter</taxon>
    </lineage>
</organism>
<proteinExistence type="predicted"/>
<feature type="compositionally biased region" description="Polar residues" evidence="1">
    <location>
        <begin position="1"/>
        <end position="11"/>
    </location>
</feature>
<sequence length="55" mass="6176">MPVSTKKTSPGISYGKNNIDPEPKPQEEQKLTEKTMPATEFLNLFGKNKLPEKKS</sequence>